<sequence>MGHVLHVCTANQIRSAMAERMMRAALRARHGDAAAGLRVVSAGVNAWDGAPMFPEALDELRRRGIDADDFRSTVIDADMIDEAYLVLVATPWHRDMVLTVAPGAEASVFTWRELAWLLADVTREDVAGRTPHARVAAVAALAAERRAKLGPAPDPVHVADPIGGPVEGYRRAADEIEAALAPLLVLL</sequence>
<dbReference type="InterPro" id="IPR036196">
    <property type="entry name" value="Ptyr_pPase_sf"/>
</dbReference>
<dbReference type="Proteomes" id="UP001500218">
    <property type="component" value="Unassembled WGS sequence"/>
</dbReference>
<reference evidence="3" key="1">
    <citation type="journal article" date="2019" name="Int. J. Syst. Evol. Microbiol.">
        <title>The Global Catalogue of Microorganisms (GCM) 10K type strain sequencing project: providing services to taxonomists for standard genome sequencing and annotation.</title>
        <authorList>
            <consortium name="The Broad Institute Genomics Platform"/>
            <consortium name="The Broad Institute Genome Sequencing Center for Infectious Disease"/>
            <person name="Wu L."/>
            <person name="Ma J."/>
        </authorList>
    </citation>
    <scope>NUCLEOTIDE SEQUENCE [LARGE SCALE GENOMIC DNA]</scope>
    <source>
        <strain evidence="3">JCM 13250</strain>
    </source>
</reference>
<accession>A0ABP4Y4Z8</accession>
<evidence type="ECO:0000259" key="1">
    <source>
        <dbReference type="SMART" id="SM00226"/>
    </source>
</evidence>
<dbReference type="Pfam" id="PF01451">
    <property type="entry name" value="LMWPc"/>
    <property type="match status" value="1"/>
</dbReference>
<evidence type="ECO:0000313" key="2">
    <source>
        <dbReference type="EMBL" id="GAA1802706.1"/>
    </source>
</evidence>
<protein>
    <recommendedName>
        <fullName evidence="1">Phosphotyrosine protein phosphatase I domain-containing protein</fullName>
    </recommendedName>
</protein>
<proteinExistence type="predicted"/>
<dbReference type="Gene3D" id="3.40.50.2300">
    <property type="match status" value="1"/>
</dbReference>
<name>A0ABP4Y4Z8_9ACTN</name>
<keyword evidence="3" id="KW-1185">Reference proteome</keyword>
<dbReference type="SUPFAM" id="SSF52788">
    <property type="entry name" value="Phosphotyrosine protein phosphatases I"/>
    <property type="match status" value="1"/>
</dbReference>
<organism evidence="2 3">
    <name type="scientific">Luedemannella flava</name>
    <dbReference type="NCBI Taxonomy" id="349316"/>
    <lineage>
        <taxon>Bacteria</taxon>
        <taxon>Bacillati</taxon>
        <taxon>Actinomycetota</taxon>
        <taxon>Actinomycetes</taxon>
        <taxon>Micromonosporales</taxon>
        <taxon>Micromonosporaceae</taxon>
        <taxon>Luedemannella</taxon>
    </lineage>
</organism>
<dbReference type="RefSeq" id="WP_344130018.1">
    <property type="nucleotide sequence ID" value="NZ_BAAALT010000065.1"/>
</dbReference>
<dbReference type="InterPro" id="IPR023485">
    <property type="entry name" value="Ptyr_pPase"/>
</dbReference>
<feature type="domain" description="Phosphotyrosine protein phosphatase I" evidence="1">
    <location>
        <begin position="2"/>
        <end position="186"/>
    </location>
</feature>
<gene>
    <name evidence="2" type="ORF">GCM10009682_25680</name>
</gene>
<evidence type="ECO:0000313" key="3">
    <source>
        <dbReference type="Proteomes" id="UP001500218"/>
    </source>
</evidence>
<dbReference type="SMART" id="SM00226">
    <property type="entry name" value="LMWPc"/>
    <property type="match status" value="1"/>
</dbReference>
<comment type="caution">
    <text evidence="2">The sequence shown here is derived from an EMBL/GenBank/DDBJ whole genome shotgun (WGS) entry which is preliminary data.</text>
</comment>
<dbReference type="EMBL" id="BAAALT010000065">
    <property type="protein sequence ID" value="GAA1802706.1"/>
    <property type="molecule type" value="Genomic_DNA"/>
</dbReference>